<dbReference type="Proteomes" id="UP000289465">
    <property type="component" value="Unassembled WGS sequence"/>
</dbReference>
<feature type="signal peptide" evidence="5">
    <location>
        <begin position="1"/>
        <end position="27"/>
    </location>
</feature>
<evidence type="ECO:0000256" key="3">
    <source>
        <dbReference type="ARBA" id="ARBA00022764"/>
    </source>
</evidence>
<gene>
    <name evidence="7" type="primary">mauC</name>
    <name evidence="7" type="ORF">AVE30378_05579</name>
</gene>
<dbReference type="GO" id="GO:0042597">
    <property type="term" value="C:periplasmic space"/>
    <property type="evidence" value="ECO:0007669"/>
    <property type="project" value="UniProtKB-SubCell"/>
</dbReference>
<dbReference type="CDD" id="cd13921">
    <property type="entry name" value="Amicyanin"/>
    <property type="match status" value="1"/>
</dbReference>
<evidence type="ECO:0000256" key="1">
    <source>
        <dbReference type="ARBA" id="ARBA00004418"/>
    </source>
</evidence>
<dbReference type="RefSeq" id="WP_341868052.1">
    <property type="nucleotide sequence ID" value="NZ_UFQC01000047.1"/>
</dbReference>
<accession>A0A446CZG4</accession>
<keyword evidence="4" id="KW-0186">Copper</keyword>
<dbReference type="Gene3D" id="2.60.40.420">
    <property type="entry name" value="Cupredoxins - blue copper proteins"/>
    <property type="match status" value="1"/>
</dbReference>
<dbReference type="InterPro" id="IPR035668">
    <property type="entry name" value="Amicyanin"/>
</dbReference>
<dbReference type="InterPro" id="IPR008972">
    <property type="entry name" value="Cupredoxin"/>
</dbReference>
<reference evidence="7 8" key="1">
    <citation type="submission" date="2018-07" db="EMBL/GenBank/DDBJ databases">
        <authorList>
            <person name="Peeters C."/>
        </authorList>
    </citation>
    <scope>NUCLEOTIDE SEQUENCE [LARGE SCALE GENOMIC DNA]</scope>
    <source>
        <strain evidence="7 8">LMG 30378</strain>
    </source>
</reference>
<evidence type="ECO:0000256" key="4">
    <source>
        <dbReference type="ARBA" id="ARBA00023008"/>
    </source>
</evidence>
<dbReference type="GO" id="GO:0005507">
    <property type="term" value="F:copper ion binding"/>
    <property type="evidence" value="ECO:0007669"/>
    <property type="project" value="InterPro"/>
</dbReference>
<dbReference type="PANTHER" id="PTHR36507">
    <property type="entry name" value="BLL1555 PROTEIN"/>
    <property type="match status" value="1"/>
</dbReference>
<evidence type="ECO:0000259" key="6">
    <source>
        <dbReference type="Pfam" id="PF00127"/>
    </source>
</evidence>
<dbReference type="EMBL" id="UFQC01000047">
    <property type="protein sequence ID" value="SSW73207.1"/>
    <property type="molecule type" value="Genomic_DNA"/>
</dbReference>
<dbReference type="InterPro" id="IPR052721">
    <property type="entry name" value="ET_Amicyanin"/>
</dbReference>
<dbReference type="Pfam" id="PF00127">
    <property type="entry name" value="Copper-bind"/>
    <property type="match status" value="1"/>
</dbReference>
<evidence type="ECO:0000256" key="5">
    <source>
        <dbReference type="SAM" id="SignalP"/>
    </source>
</evidence>
<sequence>MTRPALSAAWRRAGAAAAALCAGLALAGASARPADDTPDAKAAEHIVAIEGMRFVPATLTARRGDRVTWINRDLVPHTATALSRTFDSGAIAAGASWTYTVGEAGSIAYTCLFHPAMQGTLVAQ</sequence>
<keyword evidence="3" id="KW-0574">Periplasm</keyword>
<name>A0A446CZG4_9BURK</name>
<proteinExistence type="predicted"/>
<dbReference type="InterPro" id="IPR000923">
    <property type="entry name" value="BlueCu_1"/>
</dbReference>
<feature type="chain" id="PRO_5019066654" evidence="5">
    <location>
        <begin position="28"/>
        <end position="124"/>
    </location>
</feature>
<dbReference type="GO" id="GO:0009055">
    <property type="term" value="F:electron transfer activity"/>
    <property type="evidence" value="ECO:0007669"/>
    <property type="project" value="InterPro"/>
</dbReference>
<evidence type="ECO:0000313" key="7">
    <source>
        <dbReference type="EMBL" id="SSW73207.1"/>
    </source>
</evidence>
<keyword evidence="5" id="KW-0732">Signal</keyword>
<evidence type="ECO:0000256" key="2">
    <source>
        <dbReference type="ARBA" id="ARBA00022723"/>
    </source>
</evidence>
<dbReference type="AlphaFoldDB" id="A0A446CZG4"/>
<dbReference type="PANTHER" id="PTHR36507:SF1">
    <property type="entry name" value="BLL1555 PROTEIN"/>
    <property type="match status" value="1"/>
</dbReference>
<protein>
    <submittedName>
        <fullName evidence="7">Amicyanin</fullName>
    </submittedName>
</protein>
<comment type="subcellular location">
    <subcellularLocation>
        <location evidence="1">Periplasm</location>
    </subcellularLocation>
</comment>
<keyword evidence="2" id="KW-0479">Metal-binding</keyword>
<feature type="domain" description="Blue (type 1) copper" evidence="6">
    <location>
        <begin position="47"/>
        <end position="122"/>
    </location>
</feature>
<dbReference type="SUPFAM" id="SSF49503">
    <property type="entry name" value="Cupredoxins"/>
    <property type="match status" value="1"/>
</dbReference>
<organism evidence="7 8">
    <name type="scientific">Achromobacter veterisilvae</name>
    <dbReference type="NCBI Taxonomy" id="2069367"/>
    <lineage>
        <taxon>Bacteria</taxon>
        <taxon>Pseudomonadati</taxon>
        <taxon>Pseudomonadota</taxon>
        <taxon>Betaproteobacteria</taxon>
        <taxon>Burkholderiales</taxon>
        <taxon>Alcaligenaceae</taxon>
        <taxon>Achromobacter</taxon>
    </lineage>
</organism>
<evidence type="ECO:0000313" key="8">
    <source>
        <dbReference type="Proteomes" id="UP000289465"/>
    </source>
</evidence>